<keyword evidence="3" id="KW-1185">Reference proteome</keyword>
<proteinExistence type="predicted"/>
<name>A0A183U1N8_TOXCA</name>
<dbReference type="EMBL" id="UYWY01002393">
    <property type="protein sequence ID" value="VDM28031.1"/>
    <property type="molecule type" value="Genomic_DNA"/>
</dbReference>
<evidence type="ECO:0000313" key="2">
    <source>
        <dbReference type="EMBL" id="VDM28031.1"/>
    </source>
</evidence>
<dbReference type="AlphaFoldDB" id="A0A183U1N8"/>
<dbReference type="Gene3D" id="1.25.40.10">
    <property type="entry name" value="Tetratricopeptide repeat domain"/>
    <property type="match status" value="1"/>
</dbReference>
<reference evidence="2 3" key="2">
    <citation type="submission" date="2018-11" db="EMBL/GenBank/DDBJ databases">
        <authorList>
            <consortium name="Pathogen Informatics"/>
        </authorList>
    </citation>
    <scope>NUCLEOTIDE SEQUENCE [LARGE SCALE GENOMIC DNA]</scope>
</reference>
<protein>
    <submittedName>
        <fullName evidence="4">BUB1 N-terminal domain-containing protein</fullName>
    </submittedName>
</protein>
<dbReference type="Proteomes" id="UP000050794">
    <property type="component" value="Unassembled WGS sequence"/>
</dbReference>
<feature type="compositionally biased region" description="Basic and acidic residues" evidence="1">
    <location>
        <begin position="144"/>
        <end position="153"/>
    </location>
</feature>
<feature type="compositionally biased region" description="Basic and acidic residues" evidence="1">
    <location>
        <begin position="122"/>
        <end position="131"/>
    </location>
</feature>
<dbReference type="WBParaSite" id="TCNE_0000240801-mRNA-1">
    <property type="protein sequence ID" value="TCNE_0000240801-mRNA-1"/>
    <property type="gene ID" value="TCNE_0000240801"/>
</dbReference>
<evidence type="ECO:0000256" key="1">
    <source>
        <dbReference type="SAM" id="MobiDB-lite"/>
    </source>
</evidence>
<feature type="region of interest" description="Disordered" evidence="1">
    <location>
        <begin position="121"/>
        <end position="171"/>
    </location>
</feature>
<organism evidence="3 4">
    <name type="scientific">Toxocara canis</name>
    <name type="common">Canine roundworm</name>
    <dbReference type="NCBI Taxonomy" id="6265"/>
    <lineage>
        <taxon>Eukaryota</taxon>
        <taxon>Metazoa</taxon>
        <taxon>Ecdysozoa</taxon>
        <taxon>Nematoda</taxon>
        <taxon>Chromadorea</taxon>
        <taxon>Rhabditida</taxon>
        <taxon>Spirurina</taxon>
        <taxon>Ascaridomorpha</taxon>
        <taxon>Ascaridoidea</taxon>
        <taxon>Toxocaridae</taxon>
        <taxon>Toxocara</taxon>
    </lineage>
</organism>
<accession>A0A183U1N8</accession>
<evidence type="ECO:0000313" key="4">
    <source>
        <dbReference type="WBParaSite" id="TCNE_0000240801-mRNA-1"/>
    </source>
</evidence>
<reference evidence="4" key="1">
    <citation type="submission" date="2016-06" db="UniProtKB">
        <authorList>
            <consortium name="WormBaseParasite"/>
        </authorList>
    </citation>
    <scope>IDENTIFICATION</scope>
</reference>
<gene>
    <name evidence="2" type="ORF">TCNE_LOCUS2408</name>
</gene>
<feature type="compositionally biased region" description="Polar residues" evidence="1">
    <location>
        <begin position="161"/>
        <end position="171"/>
    </location>
</feature>
<evidence type="ECO:0000313" key="3">
    <source>
        <dbReference type="Proteomes" id="UP000050794"/>
    </source>
</evidence>
<sequence>MTEFELRMGDVDTARRVYGRANRAFAIGEKEGRLMLLQMWLKFEDEYGDQASAEKVSRLMPKKVTFTEEAQADANRRWHRCWVGGVFFYNFGYDQALRGSFKLLGAARRWREKMAATNTVPLERDEMKKELEESERDGEEVEASAEREKKVCEGDSGAGISESTTSGSVRL</sequence>
<dbReference type="InterPro" id="IPR011990">
    <property type="entry name" value="TPR-like_helical_dom_sf"/>
</dbReference>
<feature type="compositionally biased region" description="Acidic residues" evidence="1">
    <location>
        <begin position="132"/>
        <end position="143"/>
    </location>
</feature>